<dbReference type="Pfam" id="PF05569">
    <property type="entry name" value="Peptidase_M56"/>
    <property type="match status" value="1"/>
</dbReference>
<keyword evidence="5" id="KW-1185">Reference proteome</keyword>
<evidence type="ECO:0000256" key="2">
    <source>
        <dbReference type="SAM" id="Phobius"/>
    </source>
</evidence>
<keyword evidence="2" id="KW-1133">Transmembrane helix</keyword>
<name>A0ABU9AZZ1_9BACT</name>
<feature type="compositionally biased region" description="Basic and acidic residues" evidence="1">
    <location>
        <begin position="338"/>
        <end position="351"/>
    </location>
</feature>
<keyword evidence="2" id="KW-0812">Transmembrane</keyword>
<evidence type="ECO:0000313" key="5">
    <source>
        <dbReference type="Proteomes" id="UP001371305"/>
    </source>
</evidence>
<dbReference type="Proteomes" id="UP001371305">
    <property type="component" value="Unassembled WGS sequence"/>
</dbReference>
<dbReference type="CDD" id="cd07341">
    <property type="entry name" value="M56_BlaR1_MecR1_like"/>
    <property type="match status" value="1"/>
</dbReference>
<accession>A0ABU9AZZ1</accession>
<dbReference type="RefSeq" id="WP_341406836.1">
    <property type="nucleotide sequence ID" value="NZ_JBBUKT010000010.1"/>
</dbReference>
<feature type="region of interest" description="Disordered" evidence="1">
    <location>
        <begin position="464"/>
        <end position="485"/>
    </location>
</feature>
<evidence type="ECO:0000259" key="3">
    <source>
        <dbReference type="Pfam" id="PF05569"/>
    </source>
</evidence>
<feature type="region of interest" description="Disordered" evidence="1">
    <location>
        <begin position="330"/>
        <end position="355"/>
    </location>
</feature>
<feature type="domain" description="Peptidase M56" evidence="3">
    <location>
        <begin position="11"/>
        <end position="299"/>
    </location>
</feature>
<protein>
    <submittedName>
        <fullName evidence="4">M56 family metallopeptidase</fullName>
    </submittedName>
</protein>
<dbReference type="EMBL" id="JBBUKT010000010">
    <property type="protein sequence ID" value="MEK7953073.1"/>
    <property type="molecule type" value="Genomic_DNA"/>
</dbReference>
<comment type="caution">
    <text evidence="4">The sequence shown here is derived from an EMBL/GenBank/DDBJ whole genome shotgun (WGS) entry which is preliminary data.</text>
</comment>
<dbReference type="PANTHER" id="PTHR34978">
    <property type="entry name" value="POSSIBLE SENSOR-TRANSDUCER PROTEIN BLAR"/>
    <property type="match status" value="1"/>
</dbReference>
<dbReference type="PANTHER" id="PTHR34978:SF3">
    <property type="entry name" value="SLR0241 PROTEIN"/>
    <property type="match status" value="1"/>
</dbReference>
<feature type="transmembrane region" description="Helical" evidence="2">
    <location>
        <begin position="44"/>
        <end position="65"/>
    </location>
</feature>
<dbReference type="InterPro" id="IPR052173">
    <property type="entry name" value="Beta-lactam_resp_regulator"/>
</dbReference>
<organism evidence="4 5">
    <name type="scientific">Luteolibacter soli</name>
    <dbReference type="NCBI Taxonomy" id="3135280"/>
    <lineage>
        <taxon>Bacteria</taxon>
        <taxon>Pseudomonadati</taxon>
        <taxon>Verrucomicrobiota</taxon>
        <taxon>Verrucomicrobiia</taxon>
        <taxon>Verrucomicrobiales</taxon>
        <taxon>Verrucomicrobiaceae</taxon>
        <taxon>Luteolibacter</taxon>
    </lineage>
</organism>
<dbReference type="InterPro" id="IPR008756">
    <property type="entry name" value="Peptidase_M56"/>
</dbReference>
<keyword evidence="2" id="KW-0472">Membrane</keyword>
<feature type="transmembrane region" description="Helical" evidence="2">
    <location>
        <begin position="12"/>
        <end position="32"/>
    </location>
</feature>
<proteinExistence type="predicted"/>
<evidence type="ECO:0000313" key="4">
    <source>
        <dbReference type="EMBL" id="MEK7953073.1"/>
    </source>
</evidence>
<gene>
    <name evidence="4" type="ORF">WKV53_21340</name>
</gene>
<evidence type="ECO:0000256" key="1">
    <source>
        <dbReference type="SAM" id="MobiDB-lite"/>
    </source>
</evidence>
<reference evidence="4 5" key="1">
    <citation type="submission" date="2024-04" db="EMBL/GenBank/DDBJ databases">
        <title>Luteolibacter sp. isolated from soil.</title>
        <authorList>
            <person name="An J."/>
        </authorList>
    </citation>
    <scope>NUCLEOTIDE SEQUENCE [LARGE SCALE GENOMIC DNA]</scope>
    <source>
        <strain evidence="4 5">Y139</strain>
    </source>
</reference>
<feature type="transmembrane region" description="Helical" evidence="2">
    <location>
        <begin position="111"/>
        <end position="129"/>
    </location>
</feature>
<sequence length="573" mass="62845">MNLLETVFEWVVSTTIRASLVAVAILAIQMMLRPWLPAKWRHPLWLPLLLVMVLPFVPALPVHLIPARHATPPAAAPVTLQASPANTGAEQAPVATTTAIASNNVALLPTLWLAGLLITMTAGITGYRLKLTSIRTHALTPDPDLQEEIEAASKAAGLSKAPLVWLSREVESPAVSGLLRPVLLLPAGFSATFTATETRLILLHEFSHIKRHDLAQNWLLFALQSLHWFNPVIWFAFARLRQDRETACDARVLALDSQDRRSEYGHALLKMQELPAVPGLRLGFVGLFENLSGLRSRISDVARYRRSHPAWQVTGSLLVATIALFGSTRAQEKTTAGNEEKTTPTPKKEDAPPMTPGQAYISKKLDTIIIPLASFDDTSLEESIDFIRIRSVQLDEGEKDPTKKGINFVIRKARGADGQETWTPNRSTLQLKNVSLRRLLEEVAEQSGTKMKIDDFAITLIPKGEVDRPADPPAPRPEPLKGKAADAAQEIIIPVVDVEDVTLTEMVDFLNKRSKELAGTKAPAINIGPGTKGDTRIKELRLKNVPLVEAARYVAESTKNQLSADDTSIQIGK</sequence>